<dbReference type="Proteomes" id="UP001258017">
    <property type="component" value="Unassembled WGS sequence"/>
</dbReference>
<dbReference type="PROSITE" id="PS50940">
    <property type="entry name" value="CHIT_BIND_II"/>
    <property type="match status" value="1"/>
</dbReference>
<evidence type="ECO:0000256" key="2">
    <source>
        <dbReference type="SAM" id="Phobius"/>
    </source>
</evidence>
<dbReference type="PANTHER" id="PTHR22933:SF43">
    <property type="entry name" value="LP10131P"/>
    <property type="match status" value="1"/>
</dbReference>
<protein>
    <recommendedName>
        <fullName evidence="3">Chitin-binding type-2 domain-containing protein</fullName>
    </recommendedName>
</protein>
<feature type="transmembrane region" description="Helical" evidence="2">
    <location>
        <begin position="97"/>
        <end position="114"/>
    </location>
</feature>
<dbReference type="InterPro" id="IPR036508">
    <property type="entry name" value="Chitin-bd_dom_sf"/>
</dbReference>
<feature type="domain" description="Chitin-binding type-2" evidence="3">
    <location>
        <begin position="150"/>
        <end position="212"/>
    </location>
</feature>
<keyword evidence="2" id="KW-0472">Membrane</keyword>
<feature type="compositionally biased region" description="Basic and acidic residues" evidence="1">
    <location>
        <begin position="52"/>
        <end position="61"/>
    </location>
</feature>
<keyword evidence="5" id="KW-1185">Reference proteome</keyword>
<comment type="caution">
    <text evidence="4">The sequence shown here is derived from an EMBL/GenBank/DDBJ whole genome shotgun (WGS) entry which is preliminary data.</text>
</comment>
<dbReference type="GO" id="GO:0008061">
    <property type="term" value="F:chitin binding"/>
    <property type="evidence" value="ECO:0007669"/>
    <property type="project" value="InterPro"/>
</dbReference>
<dbReference type="SMART" id="SM00494">
    <property type="entry name" value="ChtBD2"/>
    <property type="match status" value="1"/>
</dbReference>
<dbReference type="InterPro" id="IPR052976">
    <property type="entry name" value="Scoloptoxin-like"/>
</dbReference>
<evidence type="ECO:0000256" key="1">
    <source>
        <dbReference type="SAM" id="MobiDB-lite"/>
    </source>
</evidence>
<reference evidence="4" key="1">
    <citation type="submission" date="2021-08" db="EMBL/GenBank/DDBJ databases">
        <authorList>
            <person name="Misof B."/>
            <person name="Oliver O."/>
            <person name="Podsiadlowski L."/>
            <person name="Donath A."/>
            <person name="Peters R."/>
            <person name="Mayer C."/>
            <person name="Rust J."/>
            <person name="Gunkel S."/>
            <person name="Lesny P."/>
            <person name="Martin S."/>
            <person name="Oeyen J.P."/>
            <person name="Petersen M."/>
            <person name="Panagiotis P."/>
            <person name="Wilbrandt J."/>
            <person name="Tanja T."/>
        </authorList>
    </citation>
    <scope>NUCLEOTIDE SEQUENCE</scope>
    <source>
        <strain evidence="4">GBR_01_08_01A</strain>
        <tissue evidence="4">Thorax + abdomen</tissue>
    </source>
</reference>
<evidence type="ECO:0000259" key="3">
    <source>
        <dbReference type="PROSITE" id="PS50940"/>
    </source>
</evidence>
<dbReference type="Pfam" id="PF01607">
    <property type="entry name" value="CBM_14"/>
    <property type="match status" value="1"/>
</dbReference>
<sequence length="268" mass="30690">MVIGHWQTKREEITDSRAYQELAIHTIFKILIRASLYNTLLRIESSVTSGPPRKEAGEISKSRRTKPINLSNQKERPEKSIGVKGFSKKIHEKMNRLMFLAVICALTVAIHGLPQQPKSKRPTPVFKQNQIGGLQLPDNATLIRENIVDTFSCKDRIYGYYADIENDCQIFHVCLPQSRNVARYSFICPAETVFNQATFVCTRTEESIPCEESEKYYNLNEEIGKEEENIDEETTNDIPVNAEVEPISVKPFTRTSRVLSRQRSSQNH</sequence>
<dbReference type="PANTHER" id="PTHR22933">
    <property type="entry name" value="FI18007P1-RELATED"/>
    <property type="match status" value="1"/>
</dbReference>
<keyword evidence="2" id="KW-1133">Transmembrane helix</keyword>
<dbReference type="SUPFAM" id="SSF57625">
    <property type="entry name" value="Invertebrate chitin-binding proteins"/>
    <property type="match status" value="1"/>
</dbReference>
<organism evidence="4 5">
    <name type="scientific">Odynerus spinipes</name>
    <dbReference type="NCBI Taxonomy" id="1348599"/>
    <lineage>
        <taxon>Eukaryota</taxon>
        <taxon>Metazoa</taxon>
        <taxon>Ecdysozoa</taxon>
        <taxon>Arthropoda</taxon>
        <taxon>Hexapoda</taxon>
        <taxon>Insecta</taxon>
        <taxon>Pterygota</taxon>
        <taxon>Neoptera</taxon>
        <taxon>Endopterygota</taxon>
        <taxon>Hymenoptera</taxon>
        <taxon>Apocrita</taxon>
        <taxon>Aculeata</taxon>
        <taxon>Vespoidea</taxon>
        <taxon>Vespidae</taxon>
        <taxon>Eumeninae</taxon>
        <taxon>Odynerus</taxon>
    </lineage>
</organism>
<keyword evidence="2" id="KW-0812">Transmembrane</keyword>
<accession>A0AAD9VVY7</accession>
<feature type="region of interest" description="Disordered" evidence="1">
    <location>
        <begin position="47"/>
        <end position="80"/>
    </location>
</feature>
<dbReference type="InterPro" id="IPR002557">
    <property type="entry name" value="Chitin-bd_dom"/>
</dbReference>
<dbReference type="AlphaFoldDB" id="A0AAD9VVY7"/>
<gene>
    <name evidence="4" type="ORF">KPH14_001842</name>
</gene>
<name>A0AAD9VVY7_9HYME</name>
<proteinExistence type="predicted"/>
<dbReference type="EMBL" id="JAIFRP010000002">
    <property type="protein sequence ID" value="KAK2588993.1"/>
    <property type="molecule type" value="Genomic_DNA"/>
</dbReference>
<evidence type="ECO:0000313" key="4">
    <source>
        <dbReference type="EMBL" id="KAK2588993.1"/>
    </source>
</evidence>
<dbReference type="GO" id="GO:0005576">
    <property type="term" value="C:extracellular region"/>
    <property type="evidence" value="ECO:0007669"/>
    <property type="project" value="InterPro"/>
</dbReference>
<reference evidence="4" key="2">
    <citation type="journal article" date="2023" name="Commun. Biol.">
        <title>Intrasexual cuticular hydrocarbon dimorphism in a wasp sheds light on hydrocarbon biosynthesis genes in Hymenoptera.</title>
        <authorList>
            <person name="Moris V.C."/>
            <person name="Podsiadlowski L."/>
            <person name="Martin S."/>
            <person name="Oeyen J.P."/>
            <person name="Donath A."/>
            <person name="Petersen M."/>
            <person name="Wilbrandt J."/>
            <person name="Misof B."/>
            <person name="Liedtke D."/>
            <person name="Thamm M."/>
            <person name="Scheiner R."/>
            <person name="Schmitt T."/>
            <person name="Niehuis O."/>
        </authorList>
    </citation>
    <scope>NUCLEOTIDE SEQUENCE</scope>
    <source>
        <strain evidence="4">GBR_01_08_01A</strain>
    </source>
</reference>
<dbReference type="Gene3D" id="2.170.140.10">
    <property type="entry name" value="Chitin binding domain"/>
    <property type="match status" value="1"/>
</dbReference>
<evidence type="ECO:0000313" key="5">
    <source>
        <dbReference type="Proteomes" id="UP001258017"/>
    </source>
</evidence>